<keyword evidence="5 10" id="KW-0378">Hydrolase</keyword>
<dbReference type="Pfam" id="PF09261">
    <property type="entry name" value="Alpha-mann_mid"/>
    <property type="match status" value="1"/>
</dbReference>
<dbReference type="InterPro" id="IPR041147">
    <property type="entry name" value="GH38_C"/>
</dbReference>
<dbReference type="PANTHER" id="PTHR46017:SF1">
    <property type="entry name" value="ALPHA-MANNOSIDASE 2C1"/>
    <property type="match status" value="1"/>
</dbReference>
<dbReference type="Pfam" id="PF01074">
    <property type="entry name" value="Glyco_hydro_38N"/>
    <property type="match status" value="1"/>
</dbReference>
<proteinExistence type="inferred from homology"/>
<evidence type="ECO:0000313" key="11">
    <source>
        <dbReference type="Proteomes" id="UP000053257"/>
    </source>
</evidence>
<evidence type="ECO:0000256" key="1">
    <source>
        <dbReference type="ARBA" id="ARBA00000365"/>
    </source>
</evidence>
<evidence type="ECO:0000256" key="8">
    <source>
        <dbReference type="ARBA" id="ARBA00071615"/>
    </source>
</evidence>
<dbReference type="AlphaFoldDB" id="A0A0C3NGQ5"/>
<dbReference type="InterPro" id="IPR028995">
    <property type="entry name" value="Glyco_hydro_57/38_cen_sf"/>
</dbReference>
<sequence>MCSHSSVPDYPNLNYGPGAKWIKHLTQNRLGTFNGGHFSDVNLSSMLFTHRLDDSHHVKLEVWSAPGLTKPSFSEAIKQKFKPAKKGDSFGPSWTNHWWKVTLTIPSYFQQYERVQFEFDPGCEAMVFTTEGTPLQGITGGYGGDRRVDHIIPASAIEKGTYSIVIESSCNGMFGVPWNGDTIAPPDMNRYFGLASADIVVPNQEAWNLLWDFTTLREISETLPGNTSLQNKALVIANDIMNIFNNNDLASIKRARKHAEEVFGHAWEKKGEKIYDEGAEKASVWGIGYCHIDTAWLWPYSVTQQKVARSWSTQIDLMERYPEHRFTCSQAQQFKWLEELYPPLFERVKEKVKEGKFHLVGGAWVENDANMPSGEALVRQFLYGQRYFETRFGQRCETAWLPDSFGLTGAYPQLIRQAGMKYFFTQKLSWCVYNTFPHSTFNWVGIDGSQVLCHMTPVDTYTAQATVGDVHRGITNHKNLESSDVSLLVFGNGDGGGGPLSKMLENLRRIRAASNENRELPPVSMGHSVEDFFDVVLKDTNGGKKLPNWQNMTDFQFHRGTYTSHGSIKKGNRKSEIMLRDLEYVATLASLYQYPKHDYVYPKAKIDVCWEKVLLNQSYHGSVLPGSAIGMVYDDAEKLYAEVREDAQNLLQEAGEVLFPDSTPFSATSSLPKSAGGLIGINTTPFPRRDIVQVPLGSASAQLKSQVIQVSKDGTLGYALLDCSTGGHVARPVGFFADCMPVSVFTNGNDHFVLRNAGVQLTISKGRITSLLDVALGRELLAKGETGGLVIFEDRPNYWDAWDVEIHHLEKATPVKFADISIVAEGPLRASIKSVIKYGKSTITATVILGCTYPCIAATTRVNSRSLILFDAVVDWHERHEFLKFELPLDIHSDNATYETQFGHVQRPTHKNTTMDMAKFEVCGHKYADLSEFGYGVAILSESKYGYSCRGNVLRLSLLRAATAPDAEQDQGRHEFSWAVMAHQGSFLESDVPVAAYLFNSALQLLYVAPNVTQFPFMETQRAFALEGARNVFLETVKRGEYDDYSAQSSNIAVVLRMYEAYGGHAKATLRVGAHIPVARAYVTNLLEDETDELQLVRTEGDAAAGATLELDFHAFEVKTVKLVVGKKAWVEEK</sequence>
<dbReference type="Pfam" id="PF22907">
    <property type="entry name" value="Ams1-like_1st"/>
    <property type="match status" value="1"/>
</dbReference>
<keyword evidence="6" id="KW-0326">Glycosidase</keyword>
<dbReference type="InterPro" id="IPR037094">
    <property type="entry name" value="Glyco_hydro_38_cen_sf"/>
</dbReference>
<keyword evidence="11" id="KW-1185">Reference proteome</keyword>
<comment type="similarity">
    <text evidence="2">Belongs to the glycosyl hydrolase 38 family.</text>
</comment>
<dbReference type="PANTHER" id="PTHR46017">
    <property type="entry name" value="ALPHA-MANNOSIDASE 2C1"/>
    <property type="match status" value="1"/>
</dbReference>
<dbReference type="CDD" id="cd10812">
    <property type="entry name" value="GH38N_AMII_ScAms1_like"/>
    <property type="match status" value="1"/>
</dbReference>
<dbReference type="InterPro" id="IPR011682">
    <property type="entry name" value="Glyco_hydro_38_C"/>
</dbReference>
<dbReference type="HOGENOM" id="CLU_003442_0_1_1"/>
<dbReference type="SMART" id="SM00872">
    <property type="entry name" value="Alpha-mann_mid"/>
    <property type="match status" value="1"/>
</dbReference>
<gene>
    <name evidence="10" type="ORF">PHLGIDRAFT_76805</name>
</gene>
<keyword evidence="4" id="KW-0479">Metal-binding</keyword>
<dbReference type="SUPFAM" id="SSF88688">
    <property type="entry name" value="Families 57/38 glycoside transferase middle domain"/>
    <property type="match status" value="1"/>
</dbReference>
<evidence type="ECO:0000256" key="5">
    <source>
        <dbReference type="ARBA" id="ARBA00022801"/>
    </source>
</evidence>
<dbReference type="FunFam" id="1.20.1270.50:FF:000004">
    <property type="entry name" value="alpha-mannosidase 2C1 isoform X1"/>
    <property type="match status" value="1"/>
</dbReference>
<dbReference type="Proteomes" id="UP000053257">
    <property type="component" value="Unassembled WGS sequence"/>
</dbReference>
<dbReference type="OrthoDB" id="10261055at2759"/>
<dbReference type="SUPFAM" id="SSF74650">
    <property type="entry name" value="Galactose mutarotase-like"/>
    <property type="match status" value="1"/>
</dbReference>
<dbReference type="GO" id="GO:0046872">
    <property type="term" value="F:metal ion binding"/>
    <property type="evidence" value="ECO:0007669"/>
    <property type="project" value="UniProtKB-KW"/>
</dbReference>
<dbReference type="Gene3D" id="1.20.1270.50">
    <property type="entry name" value="Glycoside hydrolase family 38, central domain"/>
    <property type="match status" value="1"/>
</dbReference>
<dbReference type="GO" id="GO:0030246">
    <property type="term" value="F:carbohydrate binding"/>
    <property type="evidence" value="ECO:0007669"/>
    <property type="project" value="InterPro"/>
</dbReference>
<dbReference type="InterPro" id="IPR011330">
    <property type="entry name" value="Glyco_hydro/deAcase_b/a-brl"/>
</dbReference>
<dbReference type="GO" id="GO:0000329">
    <property type="term" value="C:fungal-type vacuole membrane"/>
    <property type="evidence" value="ECO:0007669"/>
    <property type="project" value="TreeGrafter"/>
</dbReference>
<protein>
    <recommendedName>
        <fullName evidence="8">Alpha-mannosidase</fullName>
        <ecNumber evidence="3">3.2.1.24</ecNumber>
    </recommendedName>
</protein>
<dbReference type="EMBL" id="KN840593">
    <property type="protein sequence ID" value="KIP03944.1"/>
    <property type="molecule type" value="Genomic_DNA"/>
</dbReference>
<organism evidence="10 11">
    <name type="scientific">Phlebiopsis gigantea (strain 11061_1 CR5-6)</name>
    <name type="common">White-rot fungus</name>
    <name type="synonym">Peniophora gigantea</name>
    <dbReference type="NCBI Taxonomy" id="745531"/>
    <lineage>
        <taxon>Eukaryota</taxon>
        <taxon>Fungi</taxon>
        <taxon>Dikarya</taxon>
        <taxon>Basidiomycota</taxon>
        <taxon>Agaricomycotina</taxon>
        <taxon>Agaricomycetes</taxon>
        <taxon>Polyporales</taxon>
        <taxon>Phanerochaetaceae</taxon>
        <taxon>Phlebiopsis</taxon>
    </lineage>
</organism>
<evidence type="ECO:0000313" key="10">
    <source>
        <dbReference type="EMBL" id="KIP03944.1"/>
    </source>
</evidence>
<dbReference type="STRING" id="745531.A0A0C3NGQ5"/>
<dbReference type="EC" id="3.2.1.24" evidence="3"/>
<evidence type="ECO:0000256" key="4">
    <source>
        <dbReference type="ARBA" id="ARBA00022723"/>
    </source>
</evidence>
<name>A0A0C3NGQ5_PHLG1</name>
<dbReference type="InterPro" id="IPR000602">
    <property type="entry name" value="Glyco_hydro_38_N"/>
</dbReference>
<dbReference type="GO" id="GO:0006013">
    <property type="term" value="P:mannose metabolic process"/>
    <property type="evidence" value="ECO:0007669"/>
    <property type="project" value="InterPro"/>
</dbReference>
<dbReference type="Gene3D" id="3.20.110.10">
    <property type="entry name" value="Glycoside hydrolase 38, N terminal domain"/>
    <property type="match status" value="1"/>
</dbReference>
<dbReference type="Pfam" id="PF17677">
    <property type="entry name" value="Glyco_hydro38C2"/>
    <property type="match status" value="1"/>
</dbReference>
<dbReference type="Pfam" id="PF07748">
    <property type="entry name" value="Glyco_hydro_38C"/>
    <property type="match status" value="1"/>
</dbReference>
<evidence type="ECO:0000256" key="6">
    <source>
        <dbReference type="ARBA" id="ARBA00023295"/>
    </source>
</evidence>
<dbReference type="GO" id="GO:0009313">
    <property type="term" value="P:oligosaccharide catabolic process"/>
    <property type="evidence" value="ECO:0007669"/>
    <property type="project" value="TreeGrafter"/>
</dbReference>
<evidence type="ECO:0000256" key="3">
    <source>
        <dbReference type="ARBA" id="ARBA00012752"/>
    </source>
</evidence>
<evidence type="ECO:0000256" key="2">
    <source>
        <dbReference type="ARBA" id="ARBA00009792"/>
    </source>
</evidence>
<dbReference type="InterPro" id="IPR027291">
    <property type="entry name" value="Glyco_hydro_38_N_sf"/>
</dbReference>
<comment type="catalytic activity">
    <reaction evidence="1">
        <text>Hydrolysis of terminal, non-reducing alpha-D-mannose residues in alpha-D-mannosides.</text>
        <dbReference type="EC" id="3.2.1.24"/>
    </reaction>
</comment>
<accession>A0A0C3NGQ5</accession>
<dbReference type="InterPro" id="IPR015341">
    <property type="entry name" value="Glyco_hydro_38_cen"/>
</dbReference>
<dbReference type="FunFam" id="2.70.98.30:FF:000001">
    <property type="entry name" value="alpha-mannosidase 2C1 isoform X2"/>
    <property type="match status" value="1"/>
</dbReference>
<dbReference type="GO" id="GO:0004559">
    <property type="term" value="F:alpha-mannosidase activity"/>
    <property type="evidence" value="ECO:0007669"/>
    <property type="project" value="UniProtKB-EC"/>
</dbReference>
<dbReference type="InterPro" id="IPR054723">
    <property type="entry name" value="Ams1-like_N"/>
</dbReference>
<comment type="function">
    <text evidence="7">Degrades free oligosaccharides in the vacuole.</text>
</comment>
<reference evidence="10 11" key="1">
    <citation type="journal article" date="2014" name="PLoS Genet.">
        <title>Analysis of the Phlebiopsis gigantea genome, transcriptome and secretome provides insight into its pioneer colonization strategies of wood.</title>
        <authorList>
            <person name="Hori C."/>
            <person name="Ishida T."/>
            <person name="Igarashi K."/>
            <person name="Samejima M."/>
            <person name="Suzuki H."/>
            <person name="Master E."/>
            <person name="Ferreira P."/>
            <person name="Ruiz-Duenas F.J."/>
            <person name="Held B."/>
            <person name="Canessa P."/>
            <person name="Larrondo L.F."/>
            <person name="Schmoll M."/>
            <person name="Druzhinina I.S."/>
            <person name="Kubicek C.P."/>
            <person name="Gaskell J.A."/>
            <person name="Kersten P."/>
            <person name="St John F."/>
            <person name="Glasner J."/>
            <person name="Sabat G."/>
            <person name="Splinter BonDurant S."/>
            <person name="Syed K."/>
            <person name="Yadav J."/>
            <person name="Mgbeahuruike A.C."/>
            <person name="Kovalchuk A."/>
            <person name="Asiegbu F.O."/>
            <person name="Lackner G."/>
            <person name="Hoffmeister D."/>
            <person name="Rencoret J."/>
            <person name="Gutierrez A."/>
            <person name="Sun H."/>
            <person name="Lindquist E."/>
            <person name="Barry K."/>
            <person name="Riley R."/>
            <person name="Grigoriev I.V."/>
            <person name="Henrissat B."/>
            <person name="Kues U."/>
            <person name="Berka R.M."/>
            <person name="Martinez A.T."/>
            <person name="Covert S.F."/>
            <person name="Blanchette R.A."/>
            <person name="Cullen D."/>
        </authorList>
    </citation>
    <scope>NUCLEOTIDE SEQUENCE [LARGE SCALE GENOMIC DNA]</scope>
    <source>
        <strain evidence="10 11">11061_1 CR5-6</strain>
    </source>
</reference>
<dbReference type="Gene3D" id="2.70.98.30">
    <property type="entry name" value="Golgi alpha-mannosidase II, domain 4"/>
    <property type="match status" value="1"/>
</dbReference>
<dbReference type="SUPFAM" id="SSF88713">
    <property type="entry name" value="Glycoside hydrolase/deacetylase"/>
    <property type="match status" value="1"/>
</dbReference>
<evidence type="ECO:0000259" key="9">
    <source>
        <dbReference type="SMART" id="SM00872"/>
    </source>
</evidence>
<dbReference type="InterPro" id="IPR011013">
    <property type="entry name" value="Gal_mutarotase_sf_dom"/>
</dbReference>
<feature type="domain" description="Glycoside hydrolase family 38 central" evidence="9">
    <location>
        <begin position="556"/>
        <end position="640"/>
    </location>
</feature>
<dbReference type="FunFam" id="3.20.110.10:FF:000002">
    <property type="entry name" value="alpha-mannosidase 2C1 isoform X1"/>
    <property type="match status" value="1"/>
</dbReference>
<evidence type="ECO:0000256" key="7">
    <source>
        <dbReference type="ARBA" id="ARBA00054985"/>
    </source>
</evidence>